<dbReference type="EC" id="3.1.-.-" evidence="10 11"/>
<dbReference type="Pfam" id="PF00929">
    <property type="entry name" value="RNase_T"/>
    <property type="match status" value="1"/>
</dbReference>
<dbReference type="PANTHER" id="PTHR30231">
    <property type="entry name" value="DNA POLYMERASE III SUBUNIT EPSILON"/>
    <property type="match status" value="1"/>
</dbReference>
<evidence type="ECO:0000256" key="11">
    <source>
        <dbReference type="RuleBase" id="RU364106"/>
    </source>
</evidence>
<dbReference type="Proteomes" id="UP000571857">
    <property type="component" value="Unassembled WGS sequence"/>
</dbReference>
<keyword evidence="1" id="KW-0808">Transferase</keyword>
<evidence type="ECO:0000256" key="10">
    <source>
        <dbReference type="HAMAP-Rule" id="MF_02206"/>
    </source>
</evidence>
<feature type="domain" description="Helicase ATP-binding" evidence="12">
    <location>
        <begin position="242"/>
        <end position="506"/>
    </location>
</feature>
<dbReference type="Gene3D" id="3.40.50.300">
    <property type="entry name" value="P-loop containing nucleotide triphosphate hydrolases"/>
    <property type="match status" value="2"/>
</dbReference>
<dbReference type="SUPFAM" id="SSF53098">
    <property type="entry name" value="Ribonuclease H-like"/>
    <property type="match status" value="1"/>
</dbReference>
<keyword evidence="7 10" id="KW-0269">Exonuclease</keyword>
<dbReference type="SMART" id="SM00479">
    <property type="entry name" value="EXOIII"/>
    <property type="match status" value="1"/>
</dbReference>
<dbReference type="Pfam" id="PF13307">
    <property type="entry name" value="Helicase_C_2"/>
    <property type="match status" value="1"/>
</dbReference>
<dbReference type="GeneID" id="93223755"/>
<dbReference type="GO" id="GO:0005524">
    <property type="term" value="F:ATP binding"/>
    <property type="evidence" value="ECO:0007669"/>
    <property type="project" value="UniProtKB-UniRule"/>
</dbReference>
<keyword evidence="3" id="KW-0235">DNA replication</keyword>
<comment type="caution">
    <text evidence="10">Lacks conserved residue(s) required for the propagation of feature annotation.</text>
</comment>
<dbReference type="InterPro" id="IPR006935">
    <property type="entry name" value="Helicase/UvrB_N"/>
</dbReference>
<evidence type="ECO:0000256" key="4">
    <source>
        <dbReference type="ARBA" id="ARBA00022722"/>
    </source>
</evidence>
<proteinExistence type="inferred from homology"/>
<keyword evidence="6 10" id="KW-0378">Hydrolase</keyword>
<evidence type="ECO:0000256" key="9">
    <source>
        <dbReference type="ARBA" id="ARBA00022932"/>
    </source>
</evidence>
<dbReference type="GO" id="GO:0004386">
    <property type="term" value="F:helicase activity"/>
    <property type="evidence" value="ECO:0007669"/>
    <property type="project" value="InterPro"/>
</dbReference>
<dbReference type="PROSITE" id="PS51193">
    <property type="entry name" value="HELICASE_ATP_BIND_2"/>
    <property type="match status" value="1"/>
</dbReference>
<dbReference type="InterPro" id="IPR027417">
    <property type="entry name" value="P-loop_NTPase"/>
</dbReference>
<dbReference type="InterPro" id="IPR014013">
    <property type="entry name" value="Helic_SF1/SF2_ATP-bd_DinG/Rad3"/>
</dbReference>
<dbReference type="InterPro" id="IPR012337">
    <property type="entry name" value="RNaseH-like_sf"/>
</dbReference>
<gene>
    <name evidence="10 11" type="primary">dinG</name>
    <name evidence="14" type="ORF">EGM181_07430</name>
    <name evidence="13" type="ORF">HWH42_11490</name>
</gene>
<evidence type="ECO:0000259" key="12">
    <source>
        <dbReference type="PROSITE" id="PS51193"/>
    </source>
</evidence>
<organism evidence="14 15">
    <name type="scientific">Enterococcus gallinarum</name>
    <dbReference type="NCBI Taxonomy" id="1353"/>
    <lineage>
        <taxon>Bacteria</taxon>
        <taxon>Bacillati</taxon>
        <taxon>Bacillota</taxon>
        <taxon>Bacilli</taxon>
        <taxon>Lactobacillales</taxon>
        <taxon>Enterococcaceae</taxon>
        <taxon>Enterococcus</taxon>
    </lineage>
</organism>
<reference evidence="14 15" key="1">
    <citation type="submission" date="2020-03" db="EMBL/GenBank/DDBJ databases">
        <title>Characterization of ganglioside-mimicking enterococci.</title>
        <authorList>
            <person name="Patry R.T."/>
            <person name="Nothaft H."/>
            <person name="Bridger R."/>
            <person name="Shajahan A."/>
            <person name="Huynh S."/>
            <person name="Sanchez S."/>
            <person name="Azadi P."/>
            <person name="Cooper K."/>
            <person name="Miller W.G."/>
            <person name="Parker C.T."/>
            <person name="Wells L."/>
            <person name="Szymanski C.M."/>
        </authorList>
    </citation>
    <scope>NUCLEOTIDE SEQUENCE [LARGE SCALE GENOMIC DNA]</scope>
    <source>
        <strain evidence="14 15">EGM181</strain>
    </source>
</reference>
<dbReference type="AlphaFoldDB" id="A0A366U6C3"/>
<dbReference type="FunFam" id="3.30.420.10:FF:000045">
    <property type="entry name" value="3'-5' exonuclease DinG"/>
    <property type="match status" value="1"/>
</dbReference>
<accession>A0A366U6C3</accession>
<dbReference type="SMART" id="SM00491">
    <property type="entry name" value="HELICc2"/>
    <property type="match status" value="1"/>
</dbReference>
<dbReference type="Pfam" id="PF04851">
    <property type="entry name" value="ResIII"/>
    <property type="match status" value="1"/>
</dbReference>
<evidence type="ECO:0000313" key="14">
    <source>
        <dbReference type="EMBL" id="QOG27087.1"/>
    </source>
</evidence>
<evidence type="ECO:0000313" key="15">
    <source>
        <dbReference type="Proteomes" id="UP000516696"/>
    </source>
</evidence>
<evidence type="ECO:0000313" key="13">
    <source>
        <dbReference type="EMBL" id="MBA0973186.1"/>
    </source>
</evidence>
<dbReference type="InterPro" id="IPR006555">
    <property type="entry name" value="ATP-dep_Helicase_C"/>
</dbReference>
<sequence length="920" mass="106305">MKPIYAVVDLETTGTDPAIDRIIQFGCVLIQDGQVINRFATDINPDRRISKQIQNLTHITNQQVKRAPYFEDVAHTIYNLLTQTVFVAHNIYFDYHFLSQELIRCGMPPLEIPGIDTVELAQVFLPTESSFRLGDLAESIGFVHENPHQADSDAEVTAALLLYIESIMRELPWVTLKQIAQLSGQMGMQTSQYIQRIVSERTEEPLPEHLEEIDGLVLRKKSVPLFESSYFQGEYPKVKADKIKCFDGRLSYRKQQARLMNAVYDHFSHEEKNLIIEAETGMGKTIGYLFPASYLATPKNPLIVSTTSILLQNQILAKDIPLVNQVLEQPLQATVVKSHQHYIDLQRFKATLEQPLEQKQYAQYQMGLLVWLTKTETGDFDELNLVRLDHPLFLEIRHRGVDFLAKNQAFYEQDFVRHLYNKMTQSNVLIVNHAFLMQENRRQYPLLPTSDFLLIDEVQHLPEIAERYSQNSFDSQQFKRQFLQLNEEGLFEEIKQLVAEEFDLSHLFSLYIDAIKLIIDTLEAYFETLVIDGEELTLVQRKDLYDGSLQQDRLHQKIHLYYKEILEIQQRLQTTFMATEERRLARERILIARLFDYFHDMEVQAATVQSWLMNWQPRYVHWIKKKAGTAAAIIEVADLQGNQIIESKWYSRYKHILYLGGTLKIPGNKSYFAHRLGIPEVTVKTIPAFYDYEKQARLFIVKQGISIQQATNEEYAQYLADALTPLLFENLQPTLVLFTAHETLKRVYEKLHKKALEQGRELVAQGTGGSREKIIKRFLLAENGILFGTDSFWEGIDLPGQALKIAVVTRLPFENPKRPLVQARHAFLASEGIDPFKEDALPKAIIRMRQALGRLIRSENDQGVMVVLDRRILSTKYGKRILKGLPKNLPVKEATPQEMTEDIRAFFDSGAEETPKKHFS</sequence>
<comment type="function">
    <text evidence="10 11">3'-5' exonuclease.</text>
</comment>
<dbReference type="Gene3D" id="3.30.420.10">
    <property type="entry name" value="Ribonuclease H-like superfamily/Ribonuclease H"/>
    <property type="match status" value="1"/>
</dbReference>
<reference evidence="13 16" key="2">
    <citation type="submission" date="2020-06" db="EMBL/GenBank/DDBJ databases">
        <title>Crossreactivity between MHC class I-restricted antigens from cancer cells and an enterococcal bacteriophage.</title>
        <authorList>
            <person name="Fluckiger A."/>
            <person name="Daillere R."/>
            <person name="Sassi M."/>
            <person name="Cattoir V."/>
            <person name="Kroemer G."/>
            <person name="Zitvogel L."/>
        </authorList>
    </citation>
    <scope>NUCLEOTIDE SEQUENCE [LARGE SCALE GENOMIC DNA]</scope>
    <source>
        <strain evidence="13 16">EG4</strain>
    </source>
</reference>
<protein>
    <recommendedName>
        <fullName evidence="10 11">3'-5' exonuclease DinG</fullName>
        <ecNumber evidence="10 11">3.1.-.-</ecNumber>
    </recommendedName>
</protein>
<dbReference type="NCBIfam" id="TIGR00573">
    <property type="entry name" value="dnaq"/>
    <property type="match status" value="1"/>
</dbReference>
<evidence type="ECO:0000256" key="3">
    <source>
        <dbReference type="ARBA" id="ARBA00022705"/>
    </source>
</evidence>
<dbReference type="RefSeq" id="WP_113849918.1">
    <property type="nucleotide sequence ID" value="NZ_BSYC01000002.1"/>
</dbReference>
<keyword evidence="2" id="KW-0548">Nucleotidyltransferase</keyword>
<dbReference type="EMBL" id="JABXJK010000060">
    <property type="protein sequence ID" value="MBA0973186.1"/>
    <property type="molecule type" value="Genomic_DNA"/>
</dbReference>
<dbReference type="GO" id="GO:0016818">
    <property type="term" value="F:hydrolase activity, acting on acid anhydrides, in phosphorus-containing anhydrides"/>
    <property type="evidence" value="ECO:0007669"/>
    <property type="project" value="InterPro"/>
</dbReference>
<evidence type="ECO:0000256" key="5">
    <source>
        <dbReference type="ARBA" id="ARBA00022741"/>
    </source>
</evidence>
<dbReference type="PANTHER" id="PTHR30231:SF41">
    <property type="entry name" value="DNA POLYMERASE III SUBUNIT EPSILON"/>
    <property type="match status" value="1"/>
</dbReference>
<dbReference type="InterPro" id="IPR013520">
    <property type="entry name" value="Ribonucl_H"/>
</dbReference>
<evidence type="ECO:0000313" key="16">
    <source>
        <dbReference type="Proteomes" id="UP000571857"/>
    </source>
</evidence>
<keyword evidence="9" id="KW-0239">DNA-directed DNA polymerase</keyword>
<dbReference type="NCBIfam" id="TIGR01407">
    <property type="entry name" value="dinG_rel"/>
    <property type="match status" value="1"/>
</dbReference>
<name>A0A366U6C3_ENTGA</name>
<dbReference type="InterPro" id="IPR006054">
    <property type="entry name" value="DnaQ"/>
</dbReference>
<keyword evidence="4 10" id="KW-0540">Nuclease</keyword>
<dbReference type="GO" id="GO:0005829">
    <property type="term" value="C:cytosol"/>
    <property type="evidence" value="ECO:0007669"/>
    <property type="project" value="TreeGrafter"/>
</dbReference>
<evidence type="ECO:0000256" key="7">
    <source>
        <dbReference type="ARBA" id="ARBA00022839"/>
    </source>
</evidence>
<dbReference type="InterPro" id="IPR036397">
    <property type="entry name" value="RNaseH_sf"/>
</dbReference>
<evidence type="ECO:0000256" key="8">
    <source>
        <dbReference type="ARBA" id="ARBA00022840"/>
    </source>
</evidence>
<dbReference type="GO" id="GO:0003677">
    <property type="term" value="F:DNA binding"/>
    <property type="evidence" value="ECO:0007669"/>
    <property type="project" value="InterPro"/>
</dbReference>
<dbReference type="InterPro" id="IPR006310">
    <property type="entry name" value="DinG"/>
</dbReference>
<dbReference type="GO" id="GO:0008408">
    <property type="term" value="F:3'-5' exonuclease activity"/>
    <property type="evidence" value="ECO:0007669"/>
    <property type="project" value="UniProtKB-UniRule"/>
</dbReference>
<evidence type="ECO:0000256" key="6">
    <source>
        <dbReference type="ARBA" id="ARBA00022801"/>
    </source>
</evidence>
<dbReference type="GO" id="GO:0045004">
    <property type="term" value="P:DNA replication proofreading"/>
    <property type="evidence" value="ECO:0007669"/>
    <property type="project" value="TreeGrafter"/>
</dbReference>
<evidence type="ECO:0000256" key="2">
    <source>
        <dbReference type="ARBA" id="ARBA00022695"/>
    </source>
</evidence>
<dbReference type="SUPFAM" id="SSF52540">
    <property type="entry name" value="P-loop containing nucleoside triphosphate hydrolases"/>
    <property type="match status" value="1"/>
</dbReference>
<dbReference type="GO" id="GO:0003887">
    <property type="term" value="F:DNA-directed DNA polymerase activity"/>
    <property type="evidence" value="ECO:0007669"/>
    <property type="project" value="UniProtKB-KW"/>
</dbReference>
<keyword evidence="5 10" id="KW-0547">Nucleotide-binding</keyword>
<evidence type="ECO:0000256" key="1">
    <source>
        <dbReference type="ARBA" id="ARBA00022679"/>
    </source>
</evidence>
<dbReference type="EMBL" id="CP050485">
    <property type="protein sequence ID" value="QOG27087.1"/>
    <property type="molecule type" value="Genomic_DNA"/>
</dbReference>
<comment type="similarity">
    <text evidence="10 11">Belongs to the helicase family. DinG subfamily. Type 2 sub-subfamily.</text>
</comment>
<keyword evidence="8 10" id="KW-0067">ATP-binding</keyword>
<dbReference type="Proteomes" id="UP000516696">
    <property type="component" value="Chromosome"/>
</dbReference>
<feature type="binding site" evidence="10">
    <location>
        <begin position="278"/>
        <end position="285"/>
    </location>
    <ligand>
        <name>ATP</name>
        <dbReference type="ChEBI" id="CHEBI:30616"/>
    </ligand>
</feature>
<dbReference type="HAMAP" id="MF_02206">
    <property type="entry name" value="DinG_exonucl"/>
    <property type="match status" value="1"/>
</dbReference>
<dbReference type="CDD" id="cd06127">
    <property type="entry name" value="DEDDh"/>
    <property type="match status" value="1"/>
</dbReference>